<gene>
    <name evidence="1" type="ORF">FC46_GL000387</name>
</gene>
<keyword evidence="2" id="KW-1185">Reference proteome</keyword>
<comment type="caution">
    <text evidence="1">The sequence shown here is derived from an EMBL/GenBank/DDBJ whole genome shotgun (WGS) entry which is preliminary data.</text>
</comment>
<dbReference type="EMBL" id="AZFM01000014">
    <property type="protein sequence ID" value="KRL90199.1"/>
    <property type="molecule type" value="Genomic_DNA"/>
</dbReference>
<dbReference type="Pfam" id="PF08282">
    <property type="entry name" value="Hydrolase_3"/>
    <property type="match status" value="1"/>
</dbReference>
<evidence type="ECO:0000313" key="1">
    <source>
        <dbReference type="EMBL" id="KRL90199.1"/>
    </source>
</evidence>
<dbReference type="Gene3D" id="3.40.50.1000">
    <property type="entry name" value="HAD superfamily/HAD-like"/>
    <property type="match status" value="1"/>
</dbReference>
<dbReference type="NCBIfam" id="TIGR00099">
    <property type="entry name" value="Cof-subfamily"/>
    <property type="match status" value="1"/>
</dbReference>
<name>A0A0R1UA14_9LACO</name>
<dbReference type="InterPro" id="IPR023214">
    <property type="entry name" value="HAD_sf"/>
</dbReference>
<dbReference type="Gene3D" id="3.30.1240.10">
    <property type="match status" value="1"/>
</dbReference>
<sequence>MTIKLVALDMDGTLLNSQNKILPSTKKVITQALDRGIKIVLTSGRPIAGLKEYLDELKIPQTEQYVVTLNGAITRSTDGSIIDSFLVNKTFYEEMTKFGKDHHVPFNIVDPDSRIITADTDVDYFELLQAWENNAGMFIRKPSDFDDDFMISKGCYVGDKDKLDEVEPLLRKEFGQDLYIVRADDHFLELLNPNVNKGNALHDLGEKIGISSDEMAAFGDEKNDISMFNEVGTAICMENGSDEAKSAATYITDSNDEDGIAHAFEKYIF</sequence>
<dbReference type="InterPro" id="IPR000150">
    <property type="entry name" value="Cof"/>
</dbReference>
<dbReference type="PROSITE" id="PS01228">
    <property type="entry name" value="COF_1"/>
    <property type="match status" value="1"/>
</dbReference>
<dbReference type="PATRIC" id="fig|1423763.3.peg.391"/>
<dbReference type="PANTHER" id="PTHR10000">
    <property type="entry name" value="PHOSPHOSERINE PHOSPHATASE"/>
    <property type="match status" value="1"/>
</dbReference>
<dbReference type="STRING" id="1423763.FC46_GL000387"/>
<reference evidence="1 2" key="1">
    <citation type="journal article" date="2015" name="Genome Announc.">
        <title>Expanding the biotechnology potential of lactobacilli through comparative genomics of 213 strains and associated genera.</title>
        <authorList>
            <person name="Sun Z."/>
            <person name="Harris H.M."/>
            <person name="McCann A."/>
            <person name="Guo C."/>
            <person name="Argimon S."/>
            <person name="Zhang W."/>
            <person name="Yang X."/>
            <person name="Jeffery I.B."/>
            <person name="Cooney J.C."/>
            <person name="Kagawa T.F."/>
            <person name="Liu W."/>
            <person name="Song Y."/>
            <person name="Salvetti E."/>
            <person name="Wrobel A."/>
            <person name="Rasinkangas P."/>
            <person name="Parkhill J."/>
            <person name="Rea M.C."/>
            <person name="O'Sullivan O."/>
            <person name="Ritari J."/>
            <person name="Douillard F.P."/>
            <person name="Paul Ross R."/>
            <person name="Yang R."/>
            <person name="Briner A.E."/>
            <person name="Felis G.E."/>
            <person name="de Vos W.M."/>
            <person name="Barrangou R."/>
            <person name="Klaenhammer T.R."/>
            <person name="Caufield P.W."/>
            <person name="Cui Y."/>
            <person name="Zhang H."/>
            <person name="O'Toole P.W."/>
        </authorList>
    </citation>
    <scope>NUCLEOTIDE SEQUENCE [LARGE SCALE GENOMIC DNA]</scope>
    <source>
        <strain evidence="1 2">DSM 16043</strain>
    </source>
</reference>
<dbReference type="GO" id="GO:0016791">
    <property type="term" value="F:phosphatase activity"/>
    <property type="evidence" value="ECO:0007669"/>
    <property type="project" value="UniProtKB-ARBA"/>
</dbReference>
<dbReference type="OrthoDB" id="9790031at2"/>
<dbReference type="Proteomes" id="UP000051036">
    <property type="component" value="Unassembled WGS sequence"/>
</dbReference>
<accession>A0A0R1UA14</accession>
<dbReference type="SUPFAM" id="SSF56784">
    <property type="entry name" value="HAD-like"/>
    <property type="match status" value="1"/>
</dbReference>
<dbReference type="SFLD" id="SFLDS00003">
    <property type="entry name" value="Haloacid_Dehalogenase"/>
    <property type="match status" value="1"/>
</dbReference>
<dbReference type="GO" id="GO:0005829">
    <property type="term" value="C:cytosol"/>
    <property type="evidence" value="ECO:0007669"/>
    <property type="project" value="TreeGrafter"/>
</dbReference>
<organism evidence="1 2">
    <name type="scientific">Lactobacillus kalixensis DSM 16043</name>
    <dbReference type="NCBI Taxonomy" id="1423763"/>
    <lineage>
        <taxon>Bacteria</taxon>
        <taxon>Bacillati</taxon>
        <taxon>Bacillota</taxon>
        <taxon>Bacilli</taxon>
        <taxon>Lactobacillales</taxon>
        <taxon>Lactobacillaceae</taxon>
        <taxon>Lactobacillus</taxon>
    </lineage>
</organism>
<evidence type="ECO:0000313" key="2">
    <source>
        <dbReference type="Proteomes" id="UP000051036"/>
    </source>
</evidence>
<proteinExistence type="predicted"/>
<dbReference type="SFLD" id="SFLDG01140">
    <property type="entry name" value="C2.B:_Phosphomannomutase_and_P"/>
    <property type="match status" value="1"/>
</dbReference>
<dbReference type="RefSeq" id="WP_057798624.1">
    <property type="nucleotide sequence ID" value="NZ_AZFM01000014.1"/>
</dbReference>
<dbReference type="AlphaFoldDB" id="A0A0R1UA14"/>
<dbReference type="SFLD" id="SFLDG01144">
    <property type="entry name" value="C2.B.4:_PGP_Like"/>
    <property type="match status" value="1"/>
</dbReference>
<dbReference type="InterPro" id="IPR036412">
    <property type="entry name" value="HAD-like_sf"/>
</dbReference>
<dbReference type="PANTHER" id="PTHR10000:SF8">
    <property type="entry name" value="HAD SUPERFAMILY HYDROLASE-LIKE, TYPE 3"/>
    <property type="match status" value="1"/>
</dbReference>
<protein>
    <submittedName>
        <fullName evidence="1">Phosphatase YidA</fullName>
    </submittedName>
</protein>
<dbReference type="CDD" id="cd07516">
    <property type="entry name" value="HAD_Pase"/>
    <property type="match status" value="1"/>
</dbReference>
<dbReference type="GO" id="GO:0000287">
    <property type="term" value="F:magnesium ion binding"/>
    <property type="evidence" value="ECO:0007669"/>
    <property type="project" value="TreeGrafter"/>
</dbReference>